<keyword evidence="2" id="KW-0472">Membrane</keyword>
<comment type="caution">
    <text evidence="5">The sequence shown here is derived from an EMBL/GenBank/DDBJ whole genome shotgun (WGS) entry which is preliminary data.</text>
</comment>
<evidence type="ECO:0000256" key="3">
    <source>
        <dbReference type="ARBA" id="ARBA00023237"/>
    </source>
</evidence>
<feature type="domain" description="Outer membrane protein beta-barrel" evidence="4">
    <location>
        <begin position="293"/>
        <end position="693"/>
    </location>
</feature>
<reference evidence="5 6" key="2">
    <citation type="submission" date="2019-09" db="EMBL/GenBank/DDBJ databases">
        <authorList>
            <person name="Jin C."/>
        </authorList>
    </citation>
    <scope>NUCLEOTIDE SEQUENCE [LARGE SCALE GENOMIC DNA]</scope>
    <source>
        <strain evidence="5 6">BN140078</strain>
    </source>
</reference>
<dbReference type="InterPro" id="IPR037066">
    <property type="entry name" value="Plug_dom_sf"/>
</dbReference>
<evidence type="ECO:0000256" key="2">
    <source>
        <dbReference type="ARBA" id="ARBA00023136"/>
    </source>
</evidence>
<dbReference type="EMBL" id="VUOC01000001">
    <property type="protein sequence ID" value="KAA2245720.1"/>
    <property type="molecule type" value="Genomic_DNA"/>
</dbReference>
<evidence type="ECO:0000313" key="5">
    <source>
        <dbReference type="EMBL" id="KAA2245720.1"/>
    </source>
</evidence>
<comment type="subcellular location">
    <subcellularLocation>
        <location evidence="1">Cell outer membrane</location>
    </subcellularLocation>
</comment>
<dbReference type="Gene3D" id="2.170.130.10">
    <property type="entry name" value="TonB-dependent receptor, plug domain"/>
    <property type="match status" value="1"/>
</dbReference>
<dbReference type="Proteomes" id="UP000324611">
    <property type="component" value="Unassembled WGS sequence"/>
</dbReference>
<dbReference type="InterPro" id="IPR041700">
    <property type="entry name" value="OMP_b-brl_3"/>
</dbReference>
<dbReference type="InterPro" id="IPR036942">
    <property type="entry name" value="Beta-barrel_TonB_sf"/>
</dbReference>
<reference evidence="5 6" key="1">
    <citation type="submission" date="2019-09" db="EMBL/GenBank/DDBJ databases">
        <title>Chitinophaga ginsengihumi sp. nov., isolated from soil of ginseng rhizosphere.</title>
        <authorList>
            <person name="Lee J."/>
        </authorList>
    </citation>
    <scope>NUCLEOTIDE SEQUENCE [LARGE SCALE GENOMIC DNA]</scope>
    <source>
        <strain evidence="5 6">BN140078</strain>
    </source>
</reference>
<dbReference type="PANTHER" id="PTHR40980:SF4">
    <property type="entry name" value="TONB-DEPENDENT RECEPTOR-LIKE BETA-BARREL DOMAIN-CONTAINING PROTEIN"/>
    <property type="match status" value="1"/>
</dbReference>
<keyword evidence="6" id="KW-1185">Reference proteome</keyword>
<dbReference type="Pfam" id="PF14905">
    <property type="entry name" value="OMP_b-brl_3"/>
    <property type="match status" value="1"/>
</dbReference>
<evidence type="ECO:0000313" key="6">
    <source>
        <dbReference type="Proteomes" id="UP000324611"/>
    </source>
</evidence>
<proteinExistence type="predicted"/>
<protein>
    <submittedName>
        <fullName evidence="5">TonB-dependent receptor</fullName>
    </submittedName>
</protein>
<accession>A0A5B2W4T5</accession>
<dbReference type="GO" id="GO:0009279">
    <property type="term" value="C:cell outer membrane"/>
    <property type="evidence" value="ECO:0007669"/>
    <property type="project" value="UniProtKB-SubCell"/>
</dbReference>
<evidence type="ECO:0000259" key="4">
    <source>
        <dbReference type="Pfam" id="PF14905"/>
    </source>
</evidence>
<dbReference type="RefSeq" id="WP_149837110.1">
    <property type="nucleotide sequence ID" value="NZ_VUOC01000001.1"/>
</dbReference>
<keyword evidence="3" id="KW-0998">Cell outer membrane</keyword>
<name>A0A5B2W4T5_9BACT</name>
<evidence type="ECO:0000256" key="1">
    <source>
        <dbReference type="ARBA" id="ARBA00004442"/>
    </source>
</evidence>
<dbReference type="PANTHER" id="PTHR40980">
    <property type="entry name" value="PLUG DOMAIN-CONTAINING PROTEIN"/>
    <property type="match status" value="1"/>
</dbReference>
<dbReference type="Gene3D" id="2.40.170.20">
    <property type="entry name" value="TonB-dependent receptor, beta-barrel domain"/>
    <property type="match status" value="1"/>
</dbReference>
<gene>
    <name evidence="5" type="ORF">F0L74_07145</name>
</gene>
<keyword evidence="5" id="KW-0675">Receptor</keyword>
<organism evidence="5 6">
    <name type="scientific">Chitinophaga agrisoli</name>
    <dbReference type="NCBI Taxonomy" id="2607653"/>
    <lineage>
        <taxon>Bacteria</taxon>
        <taxon>Pseudomonadati</taxon>
        <taxon>Bacteroidota</taxon>
        <taxon>Chitinophagia</taxon>
        <taxon>Chitinophagales</taxon>
        <taxon>Chitinophagaceae</taxon>
        <taxon>Chitinophaga</taxon>
    </lineage>
</organism>
<dbReference type="SUPFAM" id="SSF56935">
    <property type="entry name" value="Porins"/>
    <property type="match status" value="1"/>
</dbReference>
<dbReference type="AlphaFoldDB" id="A0A5B2W4T5"/>
<sequence>MKTILTFILTLIAGSLVAQDSLRQRSLSAITITAAKPLVERKQDRVVVNIDKMITAAGSNVLEILGRLPGVAVDQSGNIRLNNKNNVLVLIDNRPTYLSAGDLATLLQNMSGSEIESVEIMTNPPARYDAAGNGILNIKTKKGLKRGMNGSLTAGYSQGTVPRENIALNLNYRNAQWNLFGGLSFNDWRNASEQISNRSFAGVDGTPNQVNGHDHIRQNFRDGGIKLGADRSLGKKSTLGVLVNTNLLNGHANSVTGTEVLAGQSLTNQLQSATRFSMDRQIASANLNYRQLFNKPGQELTADADYVYYHSASRQDIHTRFFDAAGNENSSALQLQSTAPVHIDIWSGKLDYVQPLKEDMRLEAGIKSSYVSNNNELVYQRLDNGKWAPDARSNEFAYRENINAAYLNYAATLGKFSLQAGVRAENTHGKGEQRTGNVNFTRDTLNFFPTVFLQYQLSDKHVFGANYGKRIERPQYEQLNPFIILLDTLTAEQGNPALRPQYVNNIGLNYTYDKALQLTLEYSATNDVISKIARQLPEQKITIFMQENISRVRYLTASVAYNRAITSWWQAGYHVAMIYTHYQGAVDNTPVSLYNTAFNANINNSFQWRQGWSAEIGAIYNGRYLNNFLGIAQPVFSLNAGIAKSLWDNKAKLQLNLSDLTRPAERMTTDYGNLVMYNWYRGDKRRIGISFTWKFGKSSVEKERARTTGTQAEQSRLKN</sequence>